<accession>A0A366FIF1</accession>
<dbReference type="Gene3D" id="3.20.20.70">
    <property type="entry name" value="Aldolase class I"/>
    <property type="match status" value="1"/>
</dbReference>
<dbReference type="InterPro" id="IPR013785">
    <property type="entry name" value="Aldolase_TIM"/>
</dbReference>
<dbReference type="Proteomes" id="UP000253529">
    <property type="component" value="Unassembled WGS sequence"/>
</dbReference>
<keyword evidence="2" id="KW-1185">Reference proteome</keyword>
<proteinExistence type="predicted"/>
<reference evidence="1 2" key="1">
    <citation type="submission" date="2018-06" db="EMBL/GenBank/DDBJ databases">
        <title>Genomic Encyclopedia of Type Strains, Phase IV (KMG-IV): sequencing the most valuable type-strain genomes for metagenomic binning, comparative biology and taxonomic classification.</title>
        <authorList>
            <person name="Goeker M."/>
        </authorList>
    </citation>
    <scope>NUCLEOTIDE SEQUENCE [LARGE SCALE GENOMIC DNA]</scope>
    <source>
        <strain evidence="1 2">DSM 24875</strain>
    </source>
</reference>
<dbReference type="SUPFAM" id="SSF51569">
    <property type="entry name" value="Aldolase"/>
    <property type="match status" value="1"/>
</dbReference>
<sequence>MTRLEDKLARIRAGQDKRTDFIIADAKDPDMGPGLHAVGTARLPDGATPRLRTREEFLGSIEEVLAQDVVDIMLTSVSNLERLVQRNAFAGSRVKPAIRANDTTDVWRHRGATYHHEPSRPFRTASIARVKALTDLGLYSITFTNHLDADVASLEAFRAFREDAAAHGFSYFLEVFNPNVDARLELESVPAFVNDAIVRCLAGLTEVERPRFLKIAYNGPKALDELVSYDPSLVVGVLGGGAGTTRDCFELIHQAQKYGAKVALFGRKINLAESPLDIVRLMRAVSDGALTPNEAVEDYHDALLRKGLKPSRDYASDSEITEAVLRHG</sequence>
<evidence type="ECO:0000313" key="1">
    <source>
        <dbReference type="EMBL" id="RBP14438.1"/>
    </source>
</evidence>
<dbReference type="RefSeq" id="WP_113889111.1">
    <property type="nucleotide sequence ID" value="NZ_QNRK01000009.1"/>
</dbReference>
<dbReference type="EMBL" id="QNRK01000009">
    <property type="protein sequence ID" value="RBP14438.1"/>
    <property type="molecule type" value="Genomic_DNA"/>
</dbReference>
<gene>
    <name evidence="1" type="ORF">DFR50_109192</name>
</gene>
<dbReference type="AlphaFoldDB" id="A0A366FIF1"/>
<evidence type="ECO:0000313" key="2">
    <source>
        <dbReference type="Proteomes" id="UP000253529"/>
    </source>
</evidence>
<protein>
    <submittedName>
        <fullName evidence="1">DhnA family fructose-bisphosphate aldolase class Ia</fullName>
    </submittedName>
</protein>
<comment type="caution">
    <text evidence="1">The sequence shown here is derived from an EMBL/GenBank/DDBJ whole genome shotgun (WGS) entry which is preliminary data.</text>
</comment>
<name>A0A366FIF1_9HYPH</name>
<dbReference type="OrthoDB" id="236271at2"/>
<organism evidence="1 2">
    <name type="scientific">Roseiarcus fermentans</name>
    <dbReference type="NCBI Taxonomy" id="1473586"/>
    <lineage>
        <taxon>Bacteria</taxon>
        <taxon>Pseudomonadati</taxon>
        <taxon>Pseudomonadota</taxon>
        <taxon>Alphaproteobacteria</taxon>
        <taxon>Hyphomicrobiales</taxon>
        <taxon>Roseiarcaceae</taxon>
        <taxon>Roseiarcus</taxon>
    </lineage>
</organism>